<dbReference type="AlphaFoldDB" id="I3SLD4"/>
<sequence length="91" mass="10284">MVGQELLLFQGQSDYQDFSLLFPALQQRLGLSLLSLELAPALISTFINLDFPRRGPERDSDPRSGYFPPPIYREPSRVRGTLAACFYTITC</sequence>
<proteinExistence type="evidence at transcript level"/>
<name>I3SLD4_LOTJA</name>
<evidence type="ECO:0000313" key="1">
    <source>
        <dbReference type="EMBL" id="AFK41076.1"/>
    </source>
</evidence>
<dbReference type="EMBL" id="BT141282">
    <property type="protein sequence ID" value="AFK41076.1"/>
    <property type="molecule type" value="mRNA"/>
</dbReference>
<accession>I3SLD4</accession>
<reference evidence="1" key="1">
    <citation type="submission" date="2012-05" db="EMBL/GenBank/DDBJ databases">
        <authorList>
            <person name="Krishnakumar V."/>
            <person name="Cheung F."/>
            <person name="Xiao Y."/>
            <person name="Chan A."/>
            <person name="Moskal W.A."/>
            <person name="Town C.D."/>
        </authorList>
    </citation>
    <scope>NUCLEOTIDE SEQUENCE</scope>
</reference>
<protein>
    <submittedName>
        <fullName evidence="1">Uncharacterized protein</fullName>
    </submittedName>
</protein>
<organism evidence="1">
    <name type="scientific">Lotus japonicus</name>
    <name type="common">Lotus corniculatus var. japonicus</name>
    <dbReference type="NCBI Taxonomy" id="34305"/>
    <lineage>
        <taxon>Eukaryota</taxon>
        <taxon>Viridiplantae</taxon>
        <taxon>Streptophyta</taxon>
        <taxon>Embryophyta</taxon>
        <taxon>Tracheophyta</taxon>
        <taxon>Spermatophyta</taxon>
        <taxon>Magnoliopsida</taxon>
        <taxon>eudicotyledons</taxon>
        <taxon>Gunneridae</taxon>
        <taxon>Pentapetalae</taxon>
        <taxon>rosids</taxon>
        <taxon>fabids</taxon>
        <taxon>Fabales</taxon>
        <taxon>Fabaceae</taxon>
        <taxon>Papilionoideae</taxon>
        <taxon>50 kb inversion clade</taxon>
        <taxon>NPAAA clade</taxon>
        <taxon>Hologalegina</taxon>
        <taxon>robinioid clade</taxon>
        <taxon>Loteae</taxon>
        <taxon>Lotus</taxon>
    </lineage>
</organism>